<proteinExistence type="predicted"/>
<evidence type="ECO:0000313" key="2">
    <source>
        <dbReference type="Proteomes" id="UP000266340"/>
    </source>
</evidence>
<keyword evidence="2" id="KW-1185">Reference proteome</keyword>
<reference evidence="1 2" key="1">
    <citation type="submission" date="2018-09" db="EMBL/GenBank/DDBJ databases">
        <title>Cohnella cavernae sp. nov., isolated from a karst cave.</title>
        <authorList>
            <person name="Zhu H."/>
        </authorList>
    </citation>
    <scope>NUCLEOTIDE SEQUENCE [LARGE SCALE GENOMIC DNA]</scope>
    <source>
        <strain evidence="1 2">K2E09-144</strain>
    </source>
</reference>
<sequence length="65" mass="7314">MPHLTLTSFVNQIANGNCSLPSYDQIHAGLKTSRPVQRAYFRDVRDDDDVGIDLRERLAARQLSA</sequence>
<protein>
    <submittedName>
        <fullName evidence="1">Uncharacterized protein</fullName>
    </submittedName>
</protein>
<comment type="caution">
    <text evidence="1">The sequence shown here is derived from an EMBL/GenBank/DDBJ whole genome shotgun (WGS) entry which is preliminary data.</text>
</comment>
<dbReference type="Proteomes" id="UP000266340">
    <property type="component" value="Unassembled WGS sequence"/>
</dbReference>
<organism evidence="1 2">
    <name type="scientific">Cohnella faecalis</name>
    <dbReference type="NCBI Taxonomy" id="2315694"/>
    <lineage>
        <taxon>Bacteria</taxon>
        <taxon>Bacillati</taxon>
        <taxon>Bacillota</taxon>
        <taxon>Bacilli</taxon>
        <taxon>Bacillales</taxon>
        <taxon>Paenibacillaceae</taxon>
        <taxon>Cohnella</taxon>
    </lineage>
</organism>
<name>A0A398CP22_9BACL</name>
<gene>
    <name evidence="1" type="ORF">D3H35_08290</name>
</gene>
<dbReference type="EMBL" id="QXJM01000029">
    <property type="protein sequence ID" value="RIE03950.1"/>
    <property type="molecule type" value="Genomic_DNA"/>
</dbReference>
<dbReference type="AlphaFoldDB" id="A0A398CP22"/>
<evidence type="ECO:0000313" key="1">
    <source>
        <dbReference type="EMBL" id="RIE03950.1"/>
    </source>
</evidence>
<accession>A0A398CP22</accession>